<evidence type="ECO:0000256" key="1">
    <source>
        <dbReference type="SAM" id="MobiDB-lite"/>
    </source>
</evidence>
<dbReference type="InterPro" id="IPR005183">
    <property type="entry name" value="DUF305_CopM-like"/>
</dbReference>
<dbReference type="Pfam" id="PF03713">
    <property type="entry name" value="DUF305"/>
    <property type="match status" value="1"/>
</dbReference>
<organism evidence="3 4">
    <name type="scientific">Janibacter indicus</name>
    <dbReference type="NCBI Taxonomy" id="857417"/>
    <lineage>
        <taxon>Bacteria</taxon>
        <taxon>Bacillati</taxon>
        <taxon>Actinomycetota</taxon>
        <taxon>Actinomycetes</taxon>
        <taxon>Micrococcales</taxon>
        <taxon>Intrasporangiaceae</taxon>
        <taxon>Janibacter</taxon>
    </lineage>
</organism>
<feature type="region of interest" description="Disordered" evidence="1">
    <location>
        <begin position="108"/>
        <end position="130"/>
    </location>
</feature>
<name>A0A1L3MK70_9MICO</name>
<dbReference type="AlphaFoldDB" id="A0A1L3MK70"/>
<reference evidence="3 4" key="1">
    <citation type="submission" date="2015-11" db="EMBL/GenBank/DDBJ databases">
        <authorList>
            <person name="Zhang Y."/>
            <person name="Guo Z."/>
        </authorList>
    </citation>
    <scope>NUCLEOTIDE SEQUENCE [LARGE SCALE GENOMIC DNA]</scope>
    <source>
        <strain evidence="3 4">YFY001</strain>
    </source>
</reference>
<dbReference type="PROSITE" id="PS51257">
    <property type="entry name" value="PROKAR_LIPOPROTEIN"/>
    <property type="match status" value="1"/>
</dbReference>
<evidence type="ECO:0000313" key="3">
    <source>
        <dbReference type="EMBL" id="APH02783.1"/>
    </source>
</evidence>
<dbReference type="Proteomes" id="UP000182938">
    <property type="component" value="Chromosome"/>
</dbReference>
<protein>
    <recommendedName>
        <fullName evidence="2">DUF305 domain-containing protein</fullName>
    </recommendedName>
</protein>
<evidence type="ECO:0000313" key="4">
    <source>
        <dbReference type="Proteomes" id="UP000182938"/>
    </source>
</evidence>
<dbReference type="Gene3D" id="1.20.1260.10">
    <property type="match status" value="1"/>
</dbReference>
<feature type="compositionally biased region" description="Basic and acidic residues" evidence="1">
    <location>
        <begin position="108"/>
        <end position="118"/>
    </location>
</feature>
<dbReference type="KEGG" id="jte:ASJ30_15570"/>
<proteinExistence type="predicted"/>
<dbReference type="EMBL" id="CP013290">
    <property type="protein sequence ID" value="APH02783.1"/>
    <property type="molecule type" value="Genomic_DNA"/>
</dbReference>
<feature type="region of interest" description="Disordered" evidence="1">
    <location>
        <begin position="23"/>
        <end position="44"/>
    </location>
</feature>
<sequence>MRKYTITKTLATAAAATLIVSGCSQGSSSHDSHGGSESGSSQASAQFNDADVTYAEGMIMHHQQAVEMSDIILDKSGVNPDVVEMAKQIKKAQGPEIKEMQTWLKDWGQDDSGHKGHGGDSGSGDEMSHDGMVSPEDIKKLKAADGEQASTLFLDQMIEHHQGAVKMAKDHRRDGENPDAVELSKNVISDQNAEIKEMRTMRDSL</sequence>
<feature type="domain" description="DUF305" evidence="2">
    <location>
        <begin position="51"/>
        <end position="201"/>
    </location>
</feature>
<accession>A0A1L3MK70</accession>
<gene>
    <name evidence="3" type="ORF">ASJ30_15570</name>
</gene>
<dbReference type="PANTHER" id="PTHR36933:SF1">
    <property type="entry name" value="SLL0788 PROTEIN"/>
    <property type="match status" value="1"/>
</dbReference>
<dbReference type="RefSeq" id="WP_072625916.1">
    <property type="nucleotide sequence ID" value="NZ_CP013290.1"/>
</dbReference>
<keyword evidence="4" id="KW-1185">Reference proteome</keyword>
<dbReference type="InterPro" id="IPR012347">
    <property type="entry name" value="Ferritin-like"/>
</dbReference>
<evidence type="ECO:0000259" key="2">
    <source>
        <dbReference type="Pfam" id="PF03713"/>
    </source>
</evidence>
<dbReference type="PANTHER" id="PTHR36933">
    <property type="entry name" value="SLL0788 PROTEIN"/>
    <property type="match status" value="1"/>
</dbReference>